<organism evidence="1 2">
    <name type="scientific">Phyllosticta capitalensis</name>
    <dbReference type="NCBI Taxonomy" id="121624"/>
    <lineage>
        <taxon>Eukaryota</taxon>
        <taxon>Fungi</taxon>
        <taxon>Dikarya</taxon>
        <taxon>Ascomycota</taxon>
        <taxon>Pezizomycotina</taxon>
        <taxon>Dothideomycetes</taxon>
        <taxon>Dothideomycetes incertae sedis</taxon>
        <taxon>Botryosphaeriales</taxon>
        <taxon>Phyllostictaceae</taxon>
        <taxon>Phyllosticta</taxon>
    </lineage>
</organism>
<evidence type="ECO:0000313" key="1">
    <source>
        <dbReference type="EMBL" id="KAK8246274.1"/>
    </source>
</evidence>
<protein>
    <submittedName>
        <fullName evidence="1">Uncharacterized protein</fullName>
    </submittedName>
</protein>
<comment type="caution">
    <text evidence="1">The sequence shown here is derived from an EMBL/GenBank/DDBJ whole genome shotgun (WGS) entry which is preliminary data.</text>
</comment>
<proteinExistence type="predicted"/>
<dbReference type="EMBL" id="JBBWRZ010000001">
    <property type="protein sequence ID" value="KAK8246274.1"/>
    <property type="molecule type" value="Genomic_DNA"/>
</dbReference>
<reference evidence="1 2" key="1">
    <citation type="submission" date="2024-04" db="EMBL/GenBank/DDBJ databases">
        <title>Phyllosticta paracitricarpa is synonymous to the EU quarantine fungus P. citricarpa based on phylogenomic analyses.</title>
        <authorList>
            <consortium name="Lawrence Berkeley National Laboratory"/>
            <person name="Van Ingen-Buijs V.A."/>
            <person name="Van Westerhoven A.C."/>
            <person name="Haridas S."/>
            <person name="Skiadas P."/>
            <person name="Martin F."/>
            <person name="Groenewald J.Z."/>
            <person name="Crous P.W."/>
            <person name="Seidl M.F."/>
        </authorList>
    </citation>
    <scope>NUCLEOTIDE SEQUENCE [LARGE SCALE GENOMIC DNA]</scope>
    <source>
        <strain evidence="1 2">CBS 123374</strain>
    </source>
</reference>
<name>A0ABR1Z1K5_9PEZI</name>
<gene>
    <name evidence="1" type="ORF">HDK90DRAFT_461126</name>
</gene>
<dbReference type="Proteomes" id="UP001492380">
    <property type="component" value="Unassembled WGS sequence"/>
</dbReference>
<sequence>MGVVYMLKRGADFSYWNTLLEGKLATQSKKLDMFLFGHVFHDEGIRARTRPTAPADNKCAAAQQKYKEELHQWTRAERICIDIILRRVDDPLKPPKDMLADSTTTAKAIYDCVVQNFSQFARYEYMQALNLLINTKFVSDVNDYIRTFHNHLGALNEAAWLMREDKDQPDPYTMGEGQAAVMFMNGTQDVEWLQEWRGFEAMNDEGGFASLTDMTRSLRVAAERRKGRLASRCIGNKPTDLCNRKGCRRFKNRTNEECFKRCVAASSRLDDQITMSGVKLKIGGSFFDWKTSLTSKLAQKNLVGHVFHDIHGMSPKEKPSALTGNMSTAAREKYEKELEKWVRNDLIARDIVIQSLDDSLKLPSNESVYRNTSARSIYERVLEKCREWASDEQSAALKGLMNTKFTYDADEYISTFACNLRAWYEAARLQNSNSEDDKKISEDPCDVLFAVIFMAGTKDVEWLRCWRGSITVKETLDGDVSLEYMMTSLRRRAGRSIVSDNPALDGKCVGDRPDDLCNKKGCQRLKNHTNERCFRR</sequence>
<keyword evidence="2" id="KW-1185">Reference proteome</keyword>
<accession>A0ABR1Z1K5</accession>
<evidence type="ECO:0000313" key="2">
    <source>
        <dbReference type="Proteomes" id="UP001492380"/>
    </source>
</evidence>